<dbReference type="OrthoDB" id="5346457at2759"/>
<dbReference type="EMBL" id="CAJPDS010000027">
    <property type="protein sequence ID" value="CAF9920944.1"/>
    <property type="molecule type" value="Genomic_DNA"/>
</dbReference>
<sequence>MATFGFSAGDFLAAIDLVKNLAQALSETSGAKTKYQEHISQLYTLERALIAVRTLDPSQAEYDAVQHAVAECQLCIAKFLKKVEKFQSLTAGTTSLKDQIRKVKWGLYHEKDMKDFKQSLDMQVGSLMLLFLKSHHAHSVASSRRTEQLLVEQTKIVDLLQARDAATRDVQDEILDNMKRLLLAEQKDESKSSPFEIRPFKLVGAPLTPAFVERQDLMSQIETVLLPVNQAQQTILVLHGLGGIGKSQLAREYATRHQDDYSAIFWINAKTESSLNTSTVDIARRVGLAVELDENQHAGQISGISRSTTAVLDWLQMDGNSDWLLIFDNVDSQSDDLNDDILQGSPGHGCESFDASPYLPSTAQGSLLITSRLSYLARQFGGIPINVDRMTAEEGLELLSKLSGQRTDAKSAQDLVEKLGAYPLALSQAGRFMYETSTSCENFLRLYNSRIKTLIQQKPGRREYQNGSIKAALEMSFDALKIRDPRAAALLMLLGHFDNTDIFQDLFHFQKQFPEECYPQPCLPSFSGIDHLSPNWMEDLRTVNDHYEEAIRSLLAFSFVSHNVASESVSIHPVVHEWILLSSVNLGGTECLPTAANILAFTHCTIWRGGLLDTEHGRNVMSRIRPHVDRITSLMFGACRQGDIAPSDLVIIGTYYLYQYNISTALALIDLGLSRMSEDTMEVKVWFHIEVLRMHVVSGQSGDDRIRFTRRLQEFANSIEDPTAFTWVGGRDVVNEQLFGCLFMCYLDEKLYPEALELSRLRLKQVEVQVGAQYSIHNAKVCQVCALVEIGEVERAIELGESCRLTLEEWIKTLPADAQGSGQMFDRPELISKDLSWVLGNAYTRMGQQERGERYLIQSMLAYGSLGDNNTNDLLRLADNYNANQRLKNLETQSHDQWDVLLEHTSKQMRAPLTMSHLWQPKFTRRNPNTKMERIAATAWTAVRIRPGTSFYNYLLEKRAQEEQNSIPDNNLNGTEGSV</sequence>
<dbReference type="PANTHER" id="PTHR35205">
    <property type="entry name" value="NB-ARC AND TPR DOMAIN PROTEIN"/>
    <property type="match status" value="1"/>
</dbReference>
<feature type="domain" description="NB-ARC" evidence="1">
    <location>
        <begin position="215"/>
        <end position="407"/>
    </location>
</feature>
<dbReference type="AlphaFoldDB" id="A0A8H3FAH2"/>
<dbReference type="PANTHER" id="PTHR35205:SF1">
    <property type="entry name" value="ZU5 DOMAIN-CONTAINING PROTEIN"/>
    <property type="match status" value="1"/>
</dbReference>
<organism evidence="2 3">
    <name type="scientific">Heterodermia speciosa</name>
    <dbReference type="NCBI Taxonomy" id="116794"/>
    <lineage>
        <taxon>Eukaryota</taxon>
        <taxon>Fungi</taxon>
        <taxon>Dikarya</taxon>
        <taxon>Ascomycota</taxon>
        <taxon>Pezizomycotina</taxon>
        <taxon>Lecanoromycetes</taxon>
        <taxon>OSLEUM clade</taxon>
        <taxon>Lecanoromycetidae</taxon>
        <taxon>Caliciales</taxon>
        <taxon>Physciaceae</taxon>
        <taxon>Heterodermia</taxon>
    </lineage>
</organism>
<keyword evidence="3" id="KW-1185">Reference proteome</keyword>
<dbReference type="InterPro" id="IPR002182">
    <property type="entry name" value="NB-ARC"/>
</dbReference>
<reference evidence="2" key="1">
    <citation type="submission" date="2021-03" db="EMBL/GenBank/DDBJ databases">
        <authorList>
            <person name="Tagirdzhanova G."/>
        </authorList>
    </citation>
    <scope>NUCLEOTIDE SEQUENCE</scope>
</reference>
<dbReference type="GO" id="GO:0043531">
    <property type="term" value="F:ADP binding"/>
    <property type="evidence" value="ECO:0007669"/>
    <property type="project" value="InterPro"/>
</dbReference>
<protein>
    <recommendedName>
        <fullName evidence="1">NB-ARC domain-containing protein</fullName>
    </recommendedName>
</protein>
<dbReference type="Gene3D" id="3.40.50.300">
    <property type="entry name" value="P-loop containing nucleotide triphosphate hydrolases"/>
    <property type="match status" value="1"/>
</dbReference>
<dbReference type="InterPro" id="IPR027417">
    <property type="entry name" value="P-loop_NTPase"/>
</dbReference>
<evidence type="ECO:0000313" key="3">
    <source>
        <dbReference type="Proteomes" id="UP000664521"/>
    </source>
</evidence>
<comment type="caution">
    <text evidence="2">The sequence shown here is derived from an EMBL/GenBank/DDBJ whole genome shotgun (WGS) entry which is preliminary data.</text>
</comment>
<accession>A0A8H3FAH2</accession>
<gene>
    <name evidence="2" type="ORF">HETSPECPRED_004389</name>
</gene>
<dbReference type="Proteomes" id="UP000664521">
    <property type="component" value="Unassembled WGS sequence"/>
</dbReference>
<dbReference type="SUPFAM" id="SSF52540">
    <property type="entry name" value="P-loop containing nucleoside triphosphate hydrolases"/>
    <property type="match status" value="1"/>
</dbReference>
<dbReference type="Pfam" id="PF00931">
    <property type="entry name" value="NB-ARC"/>
    <property type="match status" value="1"/>
</dbReference>
<evidence type="ECO:0000313" key="2">
    <source>
        <dbReference type="EMBL" id="CAF9920944.1"/>
    </source>
</evidence>
<proteinExistence type="predicted"/>
<name>A0A8H3FAH2_9LECA</name>
<evidence type="ECO:0000259" key="1">
    <source>
        <dbReference type="Pfam" id="PF00931"/>
    </source>
</evidence>